<sequence>MVPMSISFSMIADVTNPGKKRSFAIALVDINCITYVLSIYAYVSVALVGAGSMIPVPLIKGLMSRITPAEKQGALFAGIGAVAASCNVLGAVFANGIYTATVSIYRGFVYLMMAACCVLAMVFLLVLKHGIKQTDVISEGINEKSQKSNGPHITKM</sequence>
<name>A0ABQ9EV42_TEGGR</name>
<dbReference type="EMBL" id="JARBDR010000657">
    <property type="protein sequence ID" value="KAJ8309053.1"/>
    <property type="molecule type" value="Genomic_DNA"/>
</dbReference>
<evidence type="ECO:0000313" key="7">
    <source>
        <dbReference type="Proteomes" id="UP001217089"/>
    </source>
</evidence>
<evidence type="ECO:0000313" key="6">
    <source>
        <dbReference type="EMBL" id="KAJ8309053.1"/>
    </source>
</evidence>
<dbReference type="SUPFAM" id="SSF103473">
    <property type="entry name" value="MFS general substrate transporter"/>
    <property type="match status" value="1"/>
</dbReference>
<feature type="transmembrane region" description="Helical" evidence="5">
    <location>
        <begin position="74"/>
        <end position="98"/>
    </location>
</feature>
<evidence type="ECO:0000256" key="1">
    <source>
        <dbReference type="ARBA" id="ARBA00004141"/>
    </source>
</evidence>
<reference evidence="6 7" key="1">
    <citation type="submission" date="2022-12" db="EMBL/GenBank/DDBJ databases">
        <title>Chromosome-level genome of Tegillarca granosa.</title>
        <authorList>
            <person name="Kim J."/>
        </authorList>
    </citation>
    <scope>NUCLEOTIDE SEQUENCE [LARGE SCALE GENOMIC DNA]</scope>
    <source>
        <strain evidence="6">Teg-2019</strain>
        <tissue evidence="6">Adductor muscle</tissue>
    </source>
</reference>
<dbReference type="Gene3D" id="1.20.1250.20">
    <property type="entry name" value="MFS general substrate transporter like domains"/>
    <property type="match status" value="1"/>
</dbReference>
<dbReference type="PANTHER" id="PTHR23507:SF1">
    <property type="entry name" value="FI18259P1-RELATED"/>
    <property type="match status" value="1"/>
</dbReference>
<dbReference type="Proteomes" id="UP001217089">
    <property type="component" value="Unassembled WGS sequence"/>
</dbReference>
<keyword evidence="7" id="KW-1185">Reference proteome</keyword>
<keyword evidence="2 5" id="KW-0812">Transmembrane</keyword>
<dbReference type="InterPro" id="IPR036259">
    <property type="entry name" value="MFS_trans_sf"/>
</dbReference>
<protein>
    <submittedName>
        <fullName evidence="6">Uncharacterized protein</fullName>
    </submittedName>
</protein>
<accession>A0ABQ9EV42</accession>
<feature type="transmembrane region" description="Helical" evidence="5">
    <location>
        <begin position="104"/>
        <end position="127"/>
    </location>
</feature>
<keyword evidence="3 5" id="KW-1133">Transmembrane helix</keyword>
<comment type="caution">
    <text evidence="6">The sequence shown here is derived from an EMBL/GenBank/DDBJ whole genome shotgun (WGS) entry which is preliminary data.</text>
</comment>
<evidence type="ECO:0000256" key="5">
    <source>
        <dbReference type="SAM" id="Phobius"/>
    </source>
</evidence>
<keyword evidence="4 5" id="KW-0472">Membrane</keyword>
<evidence type="ECO:0000256" key="2">
    <source>
        <dbReference type="ARBA" id="ARBA00022692"/>
    </source>
</evidence>
<gene>
    <name evidence="6" type="ORF">KUTeg_013927</name>
</gene>
<dbReference type="PANTHER" id="PTHR23507">
    <property type="entry name" value="ZGC:174356"/>
    <property type="match status" value="1"/>
</dbReference>
<comment type="subcellular location">
    <subcellularLocation>
        <location evidence="1">Membrane</location>
        <topology evidence="1">Multi-pass membrane protein</topology>
    </subcellularLocation>
</comment>
<evidence type="ECO:0000256" key="4">
    <source>
        <dbReference type="ARBA" id="ARBA00023136"/>
    </source>
</evidence>
<proteinExistence type="predicted"/>
<evidence type="ECO:0000256" key="3">
    <source>
        <dbReference type="ARBA" id="ARBA00022989"/>
    </source>
</evidence>
<organism evidence="6 7">
    <name type="scientific">Tegillarca granosa</name>
    <name type="common">Malaysian cockle</name>
    <name type="synonym">Anadara granosa</name>
    <dbReference type="NCBI Taxonomy" id="220873"/>
    <lineage>
        <taxon>Eukaryota</taxon>
        <taxon>Metazoa</taxon>
        <taxon>Spiralia</taxon>
        <taxon>Lophotrochozoa</taxon>
        <taxon>Mollusca</taxon>
        <taxon>Bivalvia</taxon>
        <taxon>Autobranchia</taxon>
        <taxon>Pteriomorphia</taxon>
        <taxon>Arcoida</taxon>
        <taxon>Arcoidea</taxon>
        <taxon>Arcidae</taxon>
        <taxon>Tegillarca</taxon>
    </lineage>
</organism>
<feature type="transmembrane region" description="Helical" evidence="5">
    <location>
        <begin position="39"/>
        <end position="62"/>
    </location>
</feature>